<dbReference type="InterPro" id="IPR027417">
    <property type="entry name" value="P-loop_NTPase"/>
</dbReference>
<comment type="similarity">
    <text evidence="2">In the central section; belongs to the CRISPR-associated helicase Cas3 family.</text>
</comment>
<proteinExistence type="inferred from homology"/>
<keyword evidence="9" id="KW-1185">Reference proteome</keyword>
<dbReference type="Pfam" id="PF18019">
    <property type="entry name" value="Cas3_HD"/>
    <property type="match status" value="1"/>
</dbReference>
<dbReference type="PROSITE" id="PS51643">
    <property type="entry name" value="HD_CAS3"/>
    <property type="match status" value="1"/>
</dbReference>
<keyword evidence="8" id="KW-0347">Helicase</keyword>
<keyword evidence="8" id="KW-0547">Nucleotide-binding</keyword>
<reference evidence="8 9" key="1">
    <citation type="submission" date="2017-06" db="EMBL/GenBank/DDBJ databases">
        <authorList>
            <consortium name="Pathogen Informatics"/>
        </authorList>
    </citation>
    <scope>NUCLEOTIDE SEQUENCE [LARGE SCALE GENOMIC DNA]</scope>
    <source>
        <strain evidence="8 9">NCTC13039</strain>
    </source>
</reference>
<dbReference type="GO" id="GO:0051607">
    <property type="term" value="P:defense response to virus"/>
    <property type="evidence" value="ECO:0007669"/>
    <property type="project" value="UniProtKB-KW"/>
</dbReference>
<keyword evidence="4" id="KW-0378">Hydrolase</keyword>
<gene>
    <name evidence="8" type="ORF">SAMEA4475696_01283</name>
</gene>
<evidence type="ECO:0000256" key="6">
    <source>
        <dbReference type="SAM" id="MobiDB-lite"/>
    </source>
</evidence>
<protein>
    <submittedName>
        <fullName evidence="8">Helicase Cas3</fullName>
    </submittedName>
</protein>
<evidence type="ECO:0000256" key="5">
    <source>
        <dbReference type="ARBA" id="ARBA00023118"/>
    </source>
</evidence>
<dbReference type="SUPFAM" id="SSF52540">
    <property type="entry name" value="P-loop containing nucleoside triphosphate hydrolases"/>
    <property type="match status" value="1"/>
</dbReference>
<dbReference type="EMBL" id="LT906453">
    <property type="protein sequence ID" value="SNV21580.1"/>
    <property type="molecule type" value="Genomic_DNA"/>
</dbReference>
<feature type="region of interest" description="Disordered" evidence="6">
    <location>
        <begin position="376"/>
        <end position="403"/>
    </location>
</feature>
<evidence type="ECO:0000256" key="2">
    <source>
        <dbReference type="ARBA" id="ARBA00009046"/>
    </source>
</evidence>
<keyword evidence="5" id="KW-0051">Antiviral defense</keyword>
<dbReference type="CDD" id="cd09641">
    <property type="entry name" value="Cas3''_I"/>
    <property type="match status" value="1"/>
</dbReference>
<dbReference type="Proteomes" id="UP000242637">
    <property type="component" value="Chromosome 1"/>
</dbReference>
<dbReference type="AlphaFoldDB" id="A0A239VI15"/>
<dbReference type="STRING" id="1121387.GCA_000429885_02028"/>
<dbReference type="Gene3D" id="1.10.3210.30">
    <property type="match status" value="1"/>
</dbReference>
<comment type="similarity">
    <text evidence="1">In the N-terminal section; belongs to the CRISPR-associated nuclease Cas3-HD family.</text>
</comment>
<dbReference type="InterPro" id="IPR038257">
    <property type="entry name" value="CRISPR-assoc_Cas3_HD_sf"/>
</dbReference>
<dbReference type="Gene3D" id="3.40.50.300">
    <property type="entry name" value="P-loop containing nucleotide triphosphate hydrolases"/>
    <property type="match status" value="1"/>
</dbReference>
<accession>A0A239VI15</accession>
<name>A0A239VI15_9MICO</name>
<evidence type="ECO:0000256" key="3">
    <source>
        <dbReference type="ARBA" id="ARBA00022723"/>
    </source>
</evidence>
<keyword evidence="8" id="KW-0067">ATP-binding</keyword>
<evidence type="ECO:0000259" key="7">
    <source>
        <dbReference type="PROSITE" id="PS51643"/>
    </source>
</evidence>
<evidence type="ECO:0000256" key="4">
    <source>
        <dbReference type="ARBA" id="ARBA00022801"/>
    </source>
</evidence>
<organism evidence="8 9">
    <name type="scientific">Dermatophilus congolensis</name>
    <dbReference type="NCBI Taxonomy" id="1863"/>
    <lineage>
        <taxon>Bacteria</taxon>
        <taxon>Bacillati</taxon>
        <taxon>Actinomycetota</taxon>
        <taxon>Actinomycetes</taxon>
        <taxon>Micrococcales</taxon>
        <taxon>Dermatophilaceae</taxon>
        <taxon>Dermatophilus</taxon>
    </lineage>
</organism>
<dbReference type="GO" id="GO:0046872">
    <property type="term" value="F:metal ion binding"/>
    <property type="evidence" value="ECO:0007669"/>
    <property type="project" value="UniProtKB-KW"/>
</dbReference>
<dbReference type="OrthoDB" id="9810236at2"/>
<dbReference type="KEGG" id="dco:SAMEA4475696_1283"/>
<dbReference type="NCBIfam" id="TIGR01596">
    <property type="entry name" value="cas3_HD"/>
    <property type="match status" value="1"/>
</dbReference>
<dbReference type="GO" id="GO:0016787">
    <property type="term" value="F:hydrolase activity"/>
    <property type="evidence" value="ECO:0007669"/>
    <property type="project" value="UniProtKB-KW"/>
</dbReference>
<keyword evidence="3" id="KW-0479">Metal-binding</keyword>
<feature type="domain" description="HD Cas3-type" evidence="7">
    <location>
        <begin position="15"/>
        <end position="215"/>
    </location>
</feature>
<evidence type="ECO:0000256" key="1">
    <source>
        <dbReference type="ARBA" id="ARBA00006847"/>
    </source>
</evidence>
<dbReference type="GO" id="GO:0004386">
    <property type="term" value="F:helicase activity"/>
    <property type="evidence" value="ECO:0007669"/>
    <property type="project" value="UniProtKB-KW"/>
</dbReference>
<evidence type="ECO:0000313" key="8">
    <source>
        <dbReference type="EMBL" id="SNV21580.1"/>
    </source>
</evidence>
<evidence type="ECO:0000313" key="9">
    <source>
        <dbReference type="Proteomes" id="UP000242637"/>
    </source>
</evidence>
<dbReference type="InterPro" id="IPR006483">
    <property type="entry name" value="CRISPR-assoc_Cas3_HD"/>
</dbReference>
<sequence length="442" mass="48288">MEHSRASNMGKTNPGQDSWLPLWRHLEDATHVAELLWDNWLPTAIKNTIAAALPGGSADGKILLSWLAGIHDIGKATPAFAIKAADMTGRLHAAGLDLNVPLSETRTAPHGALGYLILRNWLEEKFAATPRASAALAVPVGAHHGTLPNSGELEALRQRPDYLGGPAWEQARKEILNHITALTGADKRLNDWLSRPLPATVQALAASTVVVADWLASDEGRFGYGDRSNCEINWELLALPTPWKPIKPPPNPRDLLTQRFPALAEYEPTPTQTAAIHAAWAAKRPPLIILEAEMGSGKTEAGLAAAEILAYRFGMQGVFMALPTMATSDAMFGRVRAWIDSLPGNGALSMFLAHAKAGLNDEYQGLADDRWITEVHDDDDPPQPCARCSQRLDQGTPKRRTRTFRSRNYRSDTFRCPAKQTLSTKTPRTCRESSSNRRGPCC</sequence>